<dbReference type="Proteomes" id="UP000694545">
    <property type="component" value="Unplaced"/>
</dbReference>
<dbReference type="AlphaFoldDB" id="A0A8D2IZF0"/>
<evidence type="ECO:0000313" key="2">
    <source>
        <dbReference type="Proteomes" id="UP000694545"/>
    </source>
</evidence>
<sequence length="85" mass="9520">EQYKLMAVLHFQSPPPLRVPLTHLYTVPELNLAIFGIMLGEVGFCTPASLSHRRISFKLPRNKKLITPFVYPICGLTHSPSSSTD</sequence>
<evidence type="ECO:0000313" key="1">
    <source>
        <dbReference type="Ensembl" id="ENSVKKP00000004309.1"/>
    </source>
</evidence>
<accession>A0A8D2IZF0</accession>
<organism evidence="1 2">
    <name type="scientific">Varanus komodoensis</name>
    <name type="common">Komodo dragon</name>
    <dbReference type="NCBI Taxonomy" id="61221"/>
    <lineage>
        <taxon>Eukaryota</taxon>
        <taxon>Metazoa</taxon>
        <taxon>Chordata</taxon>
        <taxon>Craniata</taxon>
        <taxon>Vertebrata</taxon>
        <taxon>Euteleostomi</taxon>
        <taxon>Lepidosauria</taxon>
        <taxon>Squamata</taxon>
        <taxon>Bifurcata</taxon>
        <taxon>Unidentata</taxon>
        <taxon>Episquamata</taxon>
        <taxon>Toxicofera</taxon>
        <taxon>Anguimorpha</taxon>
        <taxon>Paleoanguimorpha</taxon>
        <taxon>Varanoidea</taxon>
        <taxon>Varanidae</taxon>
        <taxon>Varanus</taxon>
    </lineage>
</organism>
<keyword evidence="2" id="KW-1185">Reference proteome</keyword>
<protein>
    <submittedName>
        <fullName evidence="1">Uncharacterized protein</fullName>
    </submittedName>
</protein>
<proteinExistence type="predicted"/>
<dbReference type="Ensembl" id="ENSVKKT00000004428.1">
    <property type="protein sequence ID" value="ENSVKKP00000004309.1"/>
    <property type="gene ID" value="ENSVKKG00000003217.1"/>
</dbReference>
<reference evidence="1" key="1">
    <citation type="submission" date="2025-08" db="UniProtKB">
        <authorList>
            <consortium name="Ensembl"/>
        </authorList>
    </citation>
    <scope>IDENTIFICATION</scope>
</reference>
<name>A0A8D2IZF0_VARKO</name>
<reference evidence="1" key="2">
    <citation type="submission" date="2025-09" db="UniProtKB">
        <authorList>
            <consortium name="Ensembl"/>
        </authorList>
    </citation>
    <scope>IDENTIFICATION</scope>
</reference>